<name>A0ABW7SHW5_9ACTN</name>
<dbReference type="InterPro" id="IPR022385">
    <property type="entry name" value="Rhs_assc_core"/>
</dbReference>
<feature type="region of interest" description="Disordered" evidence="2">
    <location>
        <begin position="1523"/>
        <end position="1558"/>
    </location>
</feature>
<feature type="region of interest" description="Disordered" evidence="2">
    <location>
        <begin position="916"/>
        <end position="958"/>
    </location>
</feature>
<comment type="caution">
    <text evidence="5">The sequence shown here is derived from an EMBL/GenBank/DDBJ whole genome shotgun (WGS) entry which is preliminary data.</text>
</comment>
<dbReference type="InterPro" id="IPR031325">
    <property type="entry name" value="RHS_repeat"/>
</dbReference>
<feature type="compositionally biased region" description="Basic and acidic residues" evidence="2">
    <location>
        <begin position="945"/>
        <end position="958"/>
    </location>
</feature>
<feature type="region of interest" description="Disordered" evidence="2">
    <location>
        <begin position="165"/>
        <end position="185"/>
    </location>
</feature>
<evidence type="ECO:0000259" key="4">
    <source>
        <dbReference type="Pfam" id="PF25023"/>
    </source>
</evidence>
<proteinExistence type="predicted"/>
<dbReference type="InterPro" id="IPR006530">
    <property type="entry name" value="YD"/>
</dbReference>
<keyword evidence="6" id="KW-1185">Reference proteome</keyword>
<evidence type="ECO:0000256" key="3">
    <source>
        <dbReference type="SAM" id="SignalP"/>
    </source>
</evidence>
<feature type="signal peptide" evidence="3">
    <location>
        <begin position="1"/>
        <end position="28"/>
    </location>
</feature>
<dbReference type="PANTHER" id="PTHR32305:SF17">
    <property type="entry name" value="TRNA NUCLEASE WAPA"/>
    <property type="match status" value="1"/>
</dbReference>
<dbReference type="PANTHER" id="PTHR32305">
    <property type="match status" value="1"/>
</dbReference>
<feature type="chain" id="PRO_5045773813" evidence="3">
    <location>
        <begin position="29"/>
        <end position="1965"/>
    </location>
</feature>
<dbReference type="Proteomes" id="UP001611075">
    <property type="component" value="Unassembled WGS sequence"/>
</dbReference>
<dbReference type="Gene3D" id="2.180.10.10">
    <property type="entry name" value="RHS repeat-associated core"/>
    <property type="match status" value="2"/>
</dbReference>
<keyword evidence="1" id="KW-0677">Repeat</keyword>
<dbReference type="EMBL" id="JBIRPU010000005">
    <property type="protein sequence ID" value="MFI0793273.1"/>
    <property type="molecule type" value="Genomic_DNA"/>
</dbReference>
<evidence type="ECO:0000313" key="5">
    <source>
        <dbReference type="EMBL" id="MFI0793273.1"/>
    </source>
</evidence>
<keyword evidence="3" id="KW-0732">Signal</keyword>
<dbReference type="Pfam" id="PF25023">
    <property type="entry name" value="TEN_YD-shell"/>
    <property type="match status" value="1"/>
</dbReference>
<organism evidence="5 6">
    <name type="scientific">Micromonospora rubida</name>
    <dbReference type="NCBI Taxonomy" id="2697657"/>
    <lineage>
        <taxon>Bacteria</taxon>
        <taxon>Bacillati</taxon>
        <taxon>Actinomycetota</taxon>
        <taxon>Actinomycetes</taxon>
        <taxon>Micromonosporales</taxon>
        <taxon>Micromonosporaceae</taxon>
        <taxon>Micromonospora</taxon>
    </lineage>
</organism>
<sequence>MRVVRNGLLVAALVAAALPVLGSPARSAAPPAARPGALVPAAPRGEDVSRKLAARAVPPVVWPAAGRAEVERGTAPARVGGLPVRVATADGRPGRVGVEVLDRAATARARVSGLVIRVRHAVTDEDRAARRSTVDIDYSGFRGAFGGDYAARLRLVKLPDCAPSAGPACGRSQPVPSTNDQRTGRVSARVVDGTYALTAGASGAAGSFKPTSLAPSATWQVGPQSGDFQWSYPLRTPQLPGGAPELALDYSSGRVDGRTAATNNQPSWAGEGFELQPGFIERSYQPCAEDGQAGVGDLCWATNGAGKLVQSATVSLPGLNSELVRDDATGAWRAEQDEGWRTELLTGAANGDDGTASPDDRGEYWRLTAPDGTQYHFGRNRMPGWTAGAAETNSTLTVPVFGNHAGEPCKGGTFATSWCQQAYRWMLDFVVTPHGDVTAYHYDRESNNYGRNATPGAPTPYVRAANVARIEYGLRLGTLYTVPAAARVLFDTAERCRPGSPCQQSQSADFPDTPLDQACASVCPVSTPTFWGTRRLAKVTTQVNDGGYRDVDSWTLTHTFPATGDTSAPSLWLESIVHTGHVGGTASMPAIDFDPGTTPEGEGTPNRIDIPGDTQPAMRKFRLGAIHNETGGRTEISYAATDCRADALPVPDSNTARCFPVYWSTELAAPTRDWFAKYLVTRVTETDLVGGESANPKITEYEYDGAGAWHHDDAELVPDRYKSWGQWRGYQRVRIRTGGPADGPRTLTEHVYLRGMHGDRNADGSTKSVTVDGLADEQPLRGFARQTTVFDGDSPTVLSRTVARPVQLPVSATRDRAGGPLRARVTQVLSTTTTTTVPGGSRVTEQRYGYNGYGLLTETHDLGDLALPGDDTCVVDSYAVNEASWLLNARSRQRTVAGDCQSTEVLADRRFIHDGATDWGTPPTKGDVTRVEEGTESGYQVTERSVADEHGRPVERRDASGDLTRTEYTPAAGGPVTGTVVTDPAGFAVTTTIDPLLGQPVSVRDANGGVTTSGYDPLGRLTSVWLPGRATTATPNHRYSYLVPGTGPSVVTSQRLIGTGAAYRTSTELFDGFLRTRQVQQPAPGGGRVLTDTRYDTHGRVARTSAPRFDSGSPGTGLVAQPAVLAAETRLGYDGAGRQSTEALYGAGVERWRTTTSHGGDRISVDPPVGGTATVEIRDARDRTVELRQFLGGASSGAYQSTRYTYTLTGQLATITDHAGNTWRYGYDRRGRQVRAETPDSGTRSTSYDAEGRVLTSTDGNGRALGYDYDQLGRRTAVREGATTLASWAYDTATNGRGRPASSTRHAATGDIVTGVTGYDLRGRITGTALTVTEPGLAGTYRTGHVWYEDDQPYTATLTLPVANLGGLATTETLRHGYESSGLPSTLLGQSSYVTATTYTRTGELESYQLGAAGKQVTRAFGYDPVTRWLTRAETRRQGQSAAADVSYSYDQVGGVTRIANAVNADTQCLRYDGLRRLVEGWTPAGGDCAPTPSVAGLGGPARYWDSWSFDDAGNRATEIRRGAAGESSRTYGYPAPGTAQPHTLRSVRTEDSGGVRTDTFSYDADGNTLTRPGQQLGWDAEGRLTTVTAAGQTSSFGYDADGNRVLRRDAGGTTLYVGDTELHRNPAGVVTGTRYYRHNGGTVALRRGGTVSWLATDHHGTAETLLDSATLAATTRLMGPYGQPRAAAAGWIGDRGFVGGSADPDSALVHLGARQYDPDTGRFVSADPVTDAADPQQLGGYAYANHNPVTFTDPDGLLTKKKTAAPAPKHSLVRTTVKSDKPAKSSTRSTVAIGATATRSSKPLVRGSQDRLYQAMERRAASYVDWDFELGGEIWTWDDGGGGASSGYYLDDDLTDWYGDDYYSLDDYYGDGYEDDYEVPVVQYEERSCVGWNQCLYPRPIEQSVVWESAAGVDSLARYRSVPTVPAPLPYRFTEPSGWAGPVSWLNLPAERRADLPTFSWRRP</sequence>
<reference evidence="5 6" key="1">
    <citation type="submission" date="2024-10" db="EMBL/GenBank/DDBJ databases">
        <title>The Natural Products Discovery Center: Release of the First 8490 Sequenced Strains for Exploring Actinobacteria Biosynthetic Diversity.</title>
        <authorList>
            <person name="Kalkreuter E."/>
            <person name="Kautsar S.A."/>
            <person name="Yang D."/>
            <person name="Bader C.D."/>
            <person name="Teijaro C.N."/>
            <person name="Fluegel L."/>
            <person name="Davis C.M."/>
            <person name="Simpson J.R."/>
            <person name="Lauterbach L."/>
            <person name="Steele A.D."/>
            <person name="Gui C."/>
            <person name="Meng S."/>
            <person name="Li G."/>
            <person name="Viehrig K."/>
            <person name="Ye F."/>
            <person name="Su P."/>
            <person name="Kiefer A.F."/>
            <person name="Nichols A."/>
            <person name="Cepeda A.J."/>
            <person name="Yan W."/>
            <person name="Fan B."/>
            <person name="Jiang Y."/>
            <person name="Adhikari A."/>
            <person name="Zheng C.-J."/>
            <person name="Schuster L."/>
            <person name="Cowan T.M."/>
            <person name="Smanski M.J."/>
            <person name="Chevrette M.G."/>
            <person name="De Carvalho L.P.S."/>
            <person name="Shen B."/>
        </authorList>
    </citation>
    <scope>NUCLEOTIDE SEQUENCE [LARGE SCALE GENOMIC DNA]</scope>
    <source>
        <strain evidence="5 6">NPDC021253</strain>
    </source>
</reference>
<gene>
    <name evidence="5" type="ORF">ACH4OY_11305</name>
</gene>
<dbReference type="InterPro" id="IPR050708">
    <property type="entry name" value="T6SS_VgrG/RHS"/>
</dbReference>
<dbReference type="InterPro" id="IPR056823">
    <property type="entry name" value="TEN-like_YD-shell"/>
</dbReference>
<dbReference type="NCBIfam" id="TIGR01643">
    <property type="entry name" value="YD_repeat_2x"/>
    <property type="match status" value="4"/>
</dbReference>
<feature type="domain" description="Teneurin-like YD-shell" evidence="4">
    <location>
        <begin position="1558"/>
        <end position="1750"/>
    </location>
</feature>
<evidence type="ECO:0000256" key="2">
    <source>
        <dbReference type="SAM" id="MobiDB-lite"/>
    </source>
</evidence>
<dbReference type="NCBIfam" id="TIGR03696">
    <property type="entry name" value="Rhs_assc_core"/>
    <property type="match status" value="1"/>
</dbReference>
<evidence type="ECO:0000256" key="1">
    <source>
        <dbReference type="ARBA" id="ARBA00022737"/>
    </source>
</evidence>
<protein>
    <submittedName>
        <fullName evidence="5">RHS repeat-associated core domain-containing protein</fullName>
    </submittedName>
</protein>
<dbReference type="RefSeq" id="WP_396678554.1">
    <property type="nucleotide sequence ID" value="NZ_JBIRPU010000005.1"/>
</dbReference>
<dbReference type="Pfam" id="PF05593">
    <property type="entry name" value="RHS_repeat"/>
    <property type="match status" value="3"/>
</dbReference>
<evidence type="ECO:0000313" key="6">
    <source>
        <dbReference type="Proteomes" id="UP001611075"/>
    </source>
</evidence>
<accession>A0ABW7SHW5</accession>